<dbReference type="PANTHER" id="PTHR43591:SF110">
    <property type="entry name" value="RHODANESE DOMAIN-CONTAINING PROTEIN"/>
    <property type="match status" value="1"/>
</dbReference>
<evidence type="ECO:0000313" key="2">
    <source>
        <dbReference type="EMBL" id="KAF5319743.1"/>
    </source>
</evidence>
<dbReference type="EMBL" id="JAACJJ010000029">
    <property type="protein sequence ID" value="KAF5319743.1"/>
    <property type="molecule type" value="Genomic_DNA"/>
</dbReference>
<name>A0A8H5BAX3_9AGAR</name>
<organism evidence="2 3">
    <name type="scientific">Psilocybe cf. subviscida</name>
    <dbReference type="NCBI Taxonomy" id="2480587"/>
    <lineage>
        <taxon>Eukaryota</taxon>
        <taxon>Fungi</taxon>
        <taxon>Dikarya</taxon>
        <taxon>Basidiomycota</taxon>
        <taxon>Agaricomycotina</taxon>
        <taxon>Agaricomycetes</taxon>
        <taxon>Agaricomycetidae</taxon>
        <taxon>Agaricales</taxon>
        <taxon>Agaricineae</taxon>
        <taxon>Strophariaceae</taxon>
        <taxon>Psilocybe</taxon>
    </lineage>
</organism>
<dbReference type="PANTHER" id="PTHR43591">
    <property type="entry name" value="METHYLTRANSFERASE"/>
    <property type="match status" value="1"/>
</dbReference>
<reference evidence="2 3" key="1">
    <citation type="journal article" date="2020" name="ISME J.">
        <title>Uncovering the hidden diversity of litter-decomposition mechanisms in mushroom-forming fungi.</title>
        <authorList>
            <person name="Floudas D."/>
            <person name="Bentzer J."/>
            <person name="Ahren D."/>
            <person name="Johansson T."/>
            <person name="Persson P."/>
            <person name="Tunlid A."/>
        </authorList>
    </citation>
    <scope>NUCLEOTIDE SEQUENCE [LARGE SCALE GENOMIC DNA]</scope>
    <source>
        <strain evidence="2 3">CBS 101986</strain>
    </source>
</reference>
<evidence type="ECO:0000259" key="1">
    <source>
        <dbReference type="Pfam" id="PF13649"/>
    </source>
</evidence>
<dbReference type="Proteomes" id="UP000567179">
    <property type="component" value="Unassembled WGS sequence"/>
</dbReference>
<dbReference type="SUPFAM" id="SSF53335">
    <property type="entry name" value="S-adenosyl-L-methionine-dependent methyltransferases"/>
    <property type="match status" value="1"/>
</dbReference>
<proteinExistence type="predicted"/>
<dbReference type="Pfam" id="PF13649">
    <property type="entry name" value="Methyltransf_25"/>
    <property type="match status" value="1"/>
</dbReference>
<keyword evidence="3" id="KW-1185">Reference proteome</keyword>
<accession>A0A8H5BAX3</accession>
<dbReference type="CDD" id="cd02440">
    <property type="entry name" value="AdoMet_MTases"/>
    <property type="match status" value="1"/>
</dbReference>
<evidence type="ECO:0000313" key="3">
    <source>
        <dbReference type="Proteomes" id="UP000567179"/>
    </source>
</evidence>
<comment type="caution">
    <text evidence="2">The sequence shown here is derived from an EMBL/GenBank/DDBJ whole genome shotgun (WGS) entry which is preliminary data.</text>
</comment>
<gene>
    <name evidence="2" type="ORF">D9619_008872</name>
</gene>
<sequence>MSDVEAHTKPIEHKQRWYSSESYMLPTDDEEYTRLQRQHDLIRELFENRLVLCPLEMKNGDEVLDVGTGKAAWALEFLSSYPNVRGSNIKLVCIDISDRLFPKPPPSNMIFQIQNVLNLPPDWTGRFAFVHQRLLMAALKKDEWHRAVKEVYRVTKCGGWVQFCESNSVSHIDGCGPANARFTELYEKMWEAVGLDPLCSLNIGPIMQQVGFVGVKTEKRVVGLGEWNGDIGAKHKMNLMGVWRGFKTPILKLGGFGMVKNEEEFDKLMDEMEDEWKRPGAAYGFYVITGQKPGN</sequence>
<protein>
    <recommendedName>
        <fullName evidence="1">Methyltransferase domain-containing protein</fullName>
    </recommendedName>
</protein>
<dbReference type="InterPro" id="IPR029063">
    <property type="entry name" value="SAM-dependent_MTases_sf"/>
</dbReference>
<dbReference type="AlphaFoldDB" id="A0A8H5BAX3"/>
<feature type="domain" description="Methyltransferase" evidence="1">
    <location>
        <begin position="63"/>
        <end position="159"/>
    </location>
</feature>
<dbReference type="Gene3D" id="3.40.50.150">
    <property type="entry name" value="Vaccinia Virus protein VP39"/>
    <property type="match status" value="1"/>
</dbReference>
<dbReference type="InterPro" id="IPR041698">
    <property type="entry name" value="Methyltransf_25"/>
</dbReference>